<dbReference type="PANTHER" id="PTHR19384">
    <property type="entry name" value="NITRIC OXIDE SYNTHASE-RELATED"/>
    <property type="match status" value="1"/>
</dbReference>
<dbReference type="Gene3D" id="3.40.50.80">
    <property type="entry name" value="Nucleotide-binding domain of ferredoxin-NADP reductase (FNR) module"/>
    <property type="match status" value="1"/>
</dbReference>
<dbReference type="SUPFAM" id="SSF52218">
    <property type="entry name" value="Flavoproteins"/>
    <property type="match status" value="1"/>
</dbReference>
<dbReference type="InterPro" id="IPR039261">
    <property type="entry name" value="FNR_nucleotide-bd"/>
</dbReference>
<evidence type="ECO:0000256" key="7">
    <source>
        <dbReference type="ARBA" id="ARBA00022857"/>
    </source>
</evidence>
<comment type="cofactor">
    <cofactor evidence="12">
        <name>FAD</name>
        <dbReference type="ChEBI" id="CHEBI:57692"/>
    </cofactor>
    <text evidence="12">Binds 1 FAD per subunit.</text>
</comment>
<dbReference type="InterPro" id="IPR001433">
    <property type="entry name" value="OxRdtase_FAD/NAD-bd"/>
</dbReference>
<feature type="binding site" evidence="12">
    <location>
        <position position="329"/>
    </location>
    <ligand>
        <name>FAD</name>
        <dbReference type="ChEBI" id="CHEBI:57692"/>
    </ligand>
</feature>
<dbReference type="Pfam" id="PF00258">
    <property type="entry name" value="Flavodoxin_1"/>
    <property type="match status" value="1"/>
</dbReference>
<feature type="binding site" evidence="12">
    <location>
        <position position="417"/>
    </location>
    <ligand>
        <name>FAD</name>
        <dbReference type="ChEBI" id="CHEBI:57692"/>
    </ligand>
</feature>
<dbReference type="EMBL" id="SLUP01000012">
    <property type="protein sequence ID" value="TCL62629.1"/>
    <property type="molecule type" value="Genomic_DNA"/>
</dbReference>
<keyword evidence="5 12" id="KW-0288">FMN</keyword>
<keyword evidence="6 12" id="KW-0274">FAD</keyword>
<dbReference type="RefSeq" id="WP_132219352.1">
    <property type="nucleotide sequence ID" value="NZ_OX156936.1"/>
</dbReference>
<dbReference type="InterPro" id="IPR010199">
    <property type="entry name" value="CysJ"/>
</dbReference>
<feature type="binding site" evidence="12">
    <location>
        <begin position="532"/>
        <end position="536"/>
    </location>
    <ligand>
        <name>NADP(+)</name>
        <dbReference type="ChEBI" id="CHEBI:58349"/>
    </ligand>
</feature>
<dbReference type="Gene3D" id="1.20.990.10">
    <property type="entry name" value="NADPH-cytochrome p450 Reductase, Chain A, domain 3"/>
    <property type="match status" value="1"/>
</dbReference>
<organism evidence="15 16">
    <name type="scientific">Mariniflexile fucanivorans</name>
    <dbReference type="NCBI Taxonomy" id="264023"/>
    <lineage>
        <taxon>Bacteria</taxon>
        <taxon>Pseudomonadati</taxon>
        <taxon>Bacteroidota</taxon>
        <taxon>Flavobacteriia</taxon>
        <taxon>Flavobacteriales</taxon>
        <taxon>Flavobacteriaceae</taxon>
        <taxon>Mariniflexile</taxon>
    </lineage>
</organism>
<feature type="binding site" evidence="12">
    <location>
        <begin position="526"/>
        <end position="527"/>
    </location>
    <ligand>
        <name>NADP(+)</name>
        <dbReference type="ChEBI" id="CHEBI:58349"/>
    </ligand>
</feature>
<dbReference type="Gene3D" id="3.40.50.360">
    <property type="match status" value="1"/>
</dbReference>
<dbReference type="InterPro" id="IPR023173">
    <property type="entry name" value="NADPH_Cyt_P450_Rdtase_alpha"/>
</dbReference>
<evidence type="ECO:0000313" key="16">
    <source>
        <dbReference type="Proteomes" id="UP000295455"/>
    </source>
</evidence>
<name>A0A4R1RAH1_9FLAO</name>
<dbReference type="InterPro" id="IPR001709">
    <property type="entry name" value="Flavoprot_Pyr_Nucl_cyt_Rdtase"/>
</dbReference>
<dbReference type="GO" id="GO:0005829">
    <property type="term" value="C:cytosol"/>
    <property type="evidence" value="ECO:0007669"/>
    <property type="project" value="TreeGrafter"/>
</dbReference>
<dbReference type="InterPro" id="IPR008254">
    <property type="entry name" value="Flavodoxin/NO_synth"/>
</dbReference>
<comment type="caution">
    <text evidence="15">The sequence shown here is derived from an EMBL/GenBank/DDBJ whole genome shotgun (WGS) entry which is preliminary data.</text>
</comment>
<dbReference type="InterPro" id="IPR017938">
    <property type="entry name" value="Riboflavin_synthase-like_b-brl"/>
</dbReference>
<dbReference type="PRINTS" id="PR00371">
    <property type="entry name" value="FPNCR"/>
</dbReference>
<keyword evidence="16" id="KW-1185">Reference proteome</keyword>
<keyword evidence="9" id="KW-0560">Oxidoreductase</keyword>
<dbReference type="SUPFAM" id="SSF63380">
    <property type="entry name" value="Riboflavin synthase domain-like"/>
    <property type="match status" value="1"/>
</dbReference>
<evidence type="ECO:0000256" key="1">
    <source>
        <dbReference type="ARBA" id="ARBA00012604"/>
    </source>
</evidence>
<dbReference type="Gene3D" id="2.40.30.10">
    <property type="entry name" value="Translation factors"/>
    <property type="match status" value="1"/>
</dbReference>
<evidence type="ECO:0000256" key="9">
    <source>
        <dbReference type="ARBA" id="ARBA00023002"/>
    </source>
</evidence>
<dbReference type="AlphaFoldDB" id="A0A4R1RAH1"/>
<feature type="binding site" evidence="12">
    <location>
        <begin position="426"/>
        <end position="429"/>
    </location>
    <ligand>
        <name>FAD</name>
        <dbReference type="ChEBI" id="CHEBI:57692"/>
    </ligand>
</feature>
<dbReference type="Pfam" id="PF00667">
    <property type="entry name" value="FAD_binding_1"/>
    <property type="match status" value="1"/>
</dbReference>
<dbReference type="PIRSF" id="PIRSF000207">
    <property type="entry name" value="SiR-FP_CysJ"/>
    <property type="match status" value="1"/>
</dbReference>
<dbReference type="SUPFAM" id="SSF52343">
    <property type="entry name" value="Ferredoxin reductase-like, C-terminal NADP-linked domain"/>
    <property type="match status" value="1"/>
</dbReference>
<comment type="catalytic activity">
    <reaction evidence="11">
        <text>hydrogen sulfide + 3 NADP(+) + 3 H2O = sulfite + 3 NADPH + 4 H(+)</text>
        <dbReference type="Rhea" id="RHEA:13801"/>
        <dbReference type="ChEBI" id="CHEBI:15377"/>
        <dbReference type="ChEBI" id="CHEBI:15378"/>
        <dbReference type="ChEBI" id="CHEBI:17359"/>
        <dbReference type="ChEBI" id="CHEBI:29919"/>
        <dbReference type="ChEBI" id="CHEBI:57783"/>
        <dbReference type="ChEBI" id="CHEBI:58349"/>
        <dbReference type="EC" id="1.8.1.2"/>
    </reaction>
</comment>
<comment type="cofactor">
    <cofactor evidence="12">
        <name>FMN</name>
        <dbReference type="ChEBI" id="CHEBI:58210"/>
    </cofactor>
    <text evidence="12">Binds 1 FMN per subunit.</text>
</comment>
<evidence type="ECO:0000259" key="13">
    <source>
        <dbReference type="PROSITE" id="PS50902"/>
    </source>
</evidence>
<dbReference type="PANTHER" id="PTHR19384:SF128">
    <property type="entry name" value="NADPH OXIDOREDUCTASE A"/>
    <property type="match status" value="1"/>
</dbReference>
<keyword evidence="2" id="KW-0813">Transport</keyword>
<dbReference type="Proteomes" id="UP000295455">
    <property type="component" value="Unassembled WGS sequence"/>
</dbReference>
<gene>
    <name evidence="15" type="ORF">EV196_11226</name>
</gene>
<evidence type="ECO:0000256" key="10">
    <source>
        <dbReference type="ARBA" id="ARBA00023192"/>
    </source>
</evidence>
<feature type="binding site" evidence="12">
    <location>
        <begin position="125"/>
        <end position="128"/>
    </location>
    <ligand>
        <name>FMN</name>
        <dbReference type="ChEBI" id="CHEBI:58210"/>
    </ligand>
</feature>
<feature type="binding site" evidence="12">
    <location>
        <position position="568"/>
    </location>
    <ligand>
        <name>NADP(+)</name>
        <dbReference type="ChEBI" id="CHEBI:58349"/>
    </ligand>
</feature>
<sequence>MELKKGLERGPFNDKQAEELNNALSGLDSEQLHWLSGYFSGFTQTVSAVMATTGNESTVSLNAIADVKSEKINILFGSHTGNSEVLAMNLATQAKERGLEVNVSDMASFKTRDLKTIKNLAIVVSTHGLGEPPVQAEDLHKYLHGKKAPNLSHVNFSVLGLGDSSYVDFCQTGKDFDAVLEKLGAKRLAPRQDCDVDYEEEAEVWQKVFLDAIAQTSGEVSTSENQNGVTVPVNGIKYDKKNLFEATILEKINLNATGSSKETIHLELDLAGSGITYEPGDALGVYGSNSSKLVQAVLEATNLEGREIVITDKGEKTLLDALTYDYELTPLSKTTLSKYAELTNSTRLKKILTDNKVLTQFLPGRDILDLVEEEPYRFLPNELISVLRKNTPRMYSIASSQEAVEDEVHLLVSVVRYNAFGRDKEGLCSASLADQFEVDDKVKVFVDKNTRFKLPKNPDAPIIMVGPGTGIAPFRAFMQHLEVSEKRAPSWLFFGDRNFTTDFLYQTEWQQYLKEGVLTKVDVAFSRDQANKQYVQHRMLENSKELYYWLENGAHFYVCGDAKKMAKDVDLALKQIIQQQGGVTLEKAEEYIKNLQLSNRYQADIY</sequence>
<dbReference type="GO" id="GO:0050660">
    <property type="term" value="F:flavin adenine dinucleotide binding"/>
    <property type="evidence" value="ECO:0007669"/>
    <property type="project" value="InterPro"/>
</dbReference>
<dbReference type="GO" id="GO:0019344">
    <property type="term" value="P:cysteine biosynthetic process"/>
    <property type="evidence" value="ECO:0007669"/>
    <property type="project" value="UniProtKB-KW"/>
</dbReference>
<evidence type="ECO:0000256" key="2">
    <source>
        <dbReference type="ARBA" id="ARBA00022448"/>
    </source>
</evidence>
<proteinExistence type="predicted"/>
<dbReference type="NCBIfam" id="TIGR01931">
    <property type="entry name" value="cysJ"/>
    <property type="match status" value="1"/>
</dbReference>
<dbReference type="InterPro" id="IPR001094">
    <property type="entry name" value="Flavdoxin-like"/>
</dbReference>
<dbReference type="InterPro" id="IPR029039">
    <property type="entry name" value="Flavoprotein-like_sf"/>
</dbReference>
<dbReference type="PROSITE" id="PS50902">
    <property type="entry name" value="FLAVODOXIN_LIKE"/>
    <property type="match status" value="1"/>
</dbReference>
<feature type="domain" description="Flavodoxin-like" evidence="13">
    <location>
        <begin position="72"/>
        <end position="210"/>
    </location>
</feature>
<keyword evidence="8" id="KW-0249">Electron transport</keyword>
<protein>
    <recommendedName>
        <fullName evidence="1">assimilatory sulfite reductase (NADPH)</fullName>
        <ecNumber evidence="1">1.8.1.2</ecNumber>
    </recommendedName>
</protein>
<keyword evidence="7 12" id="KW-0521">NADP</keyword>
<dbReference type="InterPro" id="IPR017927">
    <property type="entry name" value="FAD-bd_FR_type"/>
</dbReference>
<evidence type="ECO:0000256" key="11">
    <source>
        <dbReference type="ARBA" id="ARBA00052219"/>
    </source>
</evidence>
<dbReference type="InterPro" id="IPR003097">
    <property type="entry name" value="CysJ-like_FAD-binding"/>
</dbReference>
<reference evidence="15 16" key="1">
    <citation type="submission" date="2019-03" db="EMBL/GenBank/DDBJ databases">
        <title>Genomic Encyclopedia of Type Strains, Phase IV (KMG-IV): sequencing the most valuable type-strain genomes for metagenomic binning, comparative biology and taxonomic classification.</title>
        <authorList>
            <person name="Goeker M."/>
        </authorList>
    </citation>
    <scope>NUCLEOTIDE SEQUENCE [LARGE SCALE GENOMIC DNA]</scope>
    <source>
        <strain evidence="15 16">DSM 18792</strain>
    </source>
</reference>
<dbReference type="EC" id="1.8.1.2" evidence="1"/>
<keyword evidence="10" id="KW-0198">Cysteine biosynthesis</keyword>
<feature type="binding site" evidence="12">
    <location>
        <position position="606"/>
    </location>
    <ligand>
        <name>FAD</name>
        <dbReference type="ChEBI" id="CHEBI:57692"/>
    </ligand>
</feature>
<evidence type="ECO:0000256" key="3">
    <source>
        <dbReference type="ARBA" id="ARBA00022605"/>
    </source>
</evidence>
<dbReference type="CDD" id="cd06199">
    <property type="entry name" value="SiR"/>
    <property type="match status" value="1"/>
</dbReference>
<evidence type="ECO:0000256" key="6">
    <source>
        <dbReference type="ARBA" id="ARBA00022827"/>
    </source>
</evidence>
<evidence type="ECO:0000256" key="5">
    <source>
        <dbReference type="ARBA" id="ARBA00022643"/>
    </source>
</evidence>
<evidence type="ECO:0000259" key="14">
    <source>
        <dbReference type="PROSITE" id="PS51384"/>
    </source>
</evidence>
<dbReference type="Pfam" id="PF00175">
    <property type="entry name" value="NAD_binding_1"/>
    <property type="match status" value="1"/>
</dbReference>
<dbReference type="PRINTS" id="PR00369">
    <property type="entry name" value="FLAVODOXIN"/>
</dbReference>
<keyword evidence="4" id="KW-0285">Flavoprotein</keyword>
<evidence type="ECO:0000256" key="4">
    <source>
        <dbReference type="ARBA" id="ARBA00022630"/>
    </source>
</evidence>
<dbReference type="FunFam" id="3.40.50.80:FF:000001">
    <property type="entry name" value="NADPH--cytochrome P450 reductase 1"/>
    <property type="match status" value="1"/>
</dbReference>
<dbReference type="PROSITE" id="PS51384">
    <property type="entry name" value="FAD_FR"/>
    <property type="match status" value="1"/>
</dbReference>
<dbReference type="GO" id="GO:0004783">
    <property type="term" value="F:sulfite reductase (NADPH) activity"/>
    <property type="evidence" value="ECO:0007669"/>
    <property type="project" value="UniProtKB-EC"/>
</dbReference>
<evidence type="ECO:0000256" key="12">
    <source>
        <dbReference type="PIRSR" id="PIRSR000207-1"/>
    </source>
</evidence>
<evidence type="ECO:0000256" key="8">
    <source>
        <dbReference type="ARBA" id="ARBA00022982"/>
    </source>
</evidence>
<keyword evidence="3" id="KW-0028">Amino-acid biosynthesis</keyword>
<feature type="binding site" evidence="12">
    <location>
        <begin position="161"/>
        <end position="170"/>
    </location>
    <ligand>
        <name>FMN</name>
        <dbReference type="ChEBI" id="CHEBI:58210"/>
    </ligand>
</feature>
<feature type="domain" description="FAD-binding FR-type" evidence="14">
    <location>
        <begin position="241"/>
        <end position="455"/>
    </location>
</feature>
<dbReference type="GO" id="GO:0010181">
    <property type="term" value="F:FMN binding"/>
    <property type="evidence" value="ECO:0007669"/>
    <property type="project" value="InterPro"/>
</dbReference>
<dbReference type="OrthoDB" id="9789468at2"/>
<feature type="binding site" evidence="12">
    <location>
        <begin position="393"/>
        <end position="396"/>
    </location>
    <ligand>
        <name>FAD</name>
        <dbReference type="ChEBI" id="CHEBI:57692"/>
    </ligand>
</feature>
<accession>A0A4R1RAH1</accession>
<evidence type="ECO:0000313" key="15">
    <source>
        <dbReference type="EMBL" id="TCL62629.1"/>
    </source>
</evidence>